<keyword evidence="10" id="KW-1185">Reference proteome</keyword>
<dbReference type="OMA" id="ECGGWRR"/>
<evidence type="ECO:0000256" key="6">
    <source>
        <dbReference type="ARBA" id="ARBA00038255"/>
    </source>
</evidence>
<feature type="region of interest" description="Disordered" evidence="8">
    <location>
        <begin position="439"/>
        <end position="465"/>
    </location>
</feature>
<comment type="subcellular location">
    <subcellularLocation>
        <location evidence="1">Cytoplasm</location>
    </subcellularLocation>
</comment>
<protein>
    <submittedName>
        <fullName evidence="9">Uncharacterized protein</fullName>
    </submittedName>
</protein>
<evidence type="ECO:0000313" key="10">
    <source>
        <dbReference type="Proteomes" id="UP000012073"/>
    </source>
</evidence>
<organism evidence="9 10">
    <name type="scientific">Chondrus crispus</name>
    <name type="common">Carrageen Irish moss</name>
    <name type="synonym">Polymorpha crispa</name>
    <dbReference type="NCBI Taxonomy" id="2769"/>
    <lineage>
        <taxon>Eukaryota</taxon>
        <taxon>Rhodophyta</taxon>
        <taxon>Florideophyceae</taxon>
        <taxon>Rhodymeniophycidae</taxon>
        <taxon>Gigartinales</taxon>
        <taxon>Gigartinaceae</taxon>
        <taxon>Chondrus</taxon>
    </lineage>
</organism>
<dbReference type="PANTHER" id="PTHR14344:SF3">
    <property type="entry name" value="WD REPEAT-CONTAINING PROTEIN 6"/>
    <property type="match status" value="1"/>
</dbReference>
<comment type="similarity">
    <text evidence="6">Belongs to the WD repeat WDR6 family.</text>
</comment>
<evidence type="ECO:0000256" key="4">
    <source>
        <dbReference type="ARBA" id="ARBA00022694"/>
    </source>
</evidence>
<feature type="compositionally biased region" description="Polar residues" evidence="8">
    <location>
        <begin position="450"/>
        <end position="465"/>
    </location>
</feature>
<evidence type="ECO:0000256" key="2">
    <source>
        <dbReference type="ARBA" id="ARBA00022490"/>
    </source>
</evidence>
<dbReference type="GeneID" id="17319763"/>
<dbReference type="OrthoDB" id="5594999at2759"/>
<accession>R7Q4J7</accession>
<dbReference type="Pfam" id="PF00400">
    <property type="entry name" value="WD40"/>
    <property type="match status" value="2"/>
</dbReference>
<evidence type="ECO:0000256" key="8">
    <source>
        <dbReference type="SAM" id="MobiDB-lite"/>
    </source>
</evidence>
<dbReference type="Gramene" id="CDF32385">
    <property type="protein sequence ID" value="CDF32385"/>
    <property type="gene ID" value="CHC_T00008151001"/>
</dbReference>
<dbReference type="PhylomeDB" id="R7Q4J7"/>
<feature type="repeat" description="WD" evidence="7">
    <location>
        <begin position="303"/>
        <end position="334"/>
    </location>
</feature>
<dbReference type="SMART" id="SM00320">
    <property type="entry name" value="WD40"/>
    <property type="match status" value="8"/>
</dbReference>
<proteinExistence type="inferred from homology"/>
<gene>
    <name evidence="9" type="ORF">CHC_T00008151001</name>
</gene>
<dbReference type="EMBL" id="HG001489">
    <property type="protein sequence ID" value="CDF32385.1"/>
    <property type="molecule type" value="Genomic_DNA"/>
</dbReference>
<dbReference type="SUPFAM" id="SSF50978">
    <property type="entry name" value="WD40 repeat-like"/>
    <property type="match status" value="2"/>
</dbReference>
<keyword evidence="5" id="KW-0677">Repeat</keyword>
<keyword evidence="2" id="KW-0963">Cytoplasm</keyword>
<dbReference type="GO" id="GO:0005737">
    <property type="term" value="C:cytoplasm"/>
    <property type="evidence" value="ECO:0007669"/>
    <property type="project" value="UniProtKB-SubCell"/>
</dbReference>
<dbReference type="KEGG" id="ccp:CHC_T00008151001"/>
<dbReference type="STRING" id="2769.R7Q4J7"/>
<dbReference type="Gene3D" id="2.130.10.10">
    <property type="entry name" value="YVTN repeat-like/Quinoprotein amine dehydrogenase"/>
    <property type="match status" value="3"/>
</dbReference>
<dbReference type="PROSITE" id="PS50082">
    <property type="entry name" value="WD_REPEATS_2"/>
    <property type="match status" value="1"/>
</dbReference>
<dbReference type="SUPFAM" id="SSF101898">
    <property type="entry name" value="NHL repeat"/>
    <property type="match status" value="1"/>
</dbReference>
<dbReference type="InterPro" id="IPR001680">
    <property type="entry name" value="WD40_rpt"/>
</dbReference>
<dbReference type="InterPro" id="IPR051973">
    <property type="entry name" value="tRNA_Anticodon_Mtase-Reg"/>
</dbReference>
<evidence type="ECO:0000256" key="3">
    <source>
        <dbReference type="ARBA" id="ARBA00022574"/>
    </source>
</evidence>
<dbReference type="InterPro" id="IPR015943">
    <property type="entry name" value="WD40/YVTN_repeat-like_dom_sf"/>
</dbReference>
<dbReference type="GO" id="GO:0030488">
    <property type="term" value="P:tRNA methylation"/>
    <property type="evidence" value="ECO:0007669"/>
    <property type="project" value="TreeGrafter"/>
</dbReference>
<dbReference type="RefSeq" id="XP_005712050.1">
    <property type="nucleotide sequence ID" value="XM_005711993.1"/>
</dbReference>
<sequence length="1368" mass="148816">MDLLLYILPRAFRNNSAQYACLSIGLPWLGVWEGGRMRAGNVYGKAVVRLLAAASDPLTLAASPKIPGPTQSENKVFPAPLHVLWKENSMRPLTTSVTALRFVTLSAEDTNEAVDTLFAAIGNQLHVFLNKSGKAVAATTALPDGERLHGFSAPWRNRVIVHGGRFVAIVSARFLIGNCTGSLEIEACREFGDWVWGGLWIQPPHVLAVACGHSRVAICDSRNLQDNLVVQCEEREITWCTQLFMSPGKSALRAVGGTSFGDILVWDVLDQVAEPQFSLKSHEENDADDRFSLAANVKPAHRLQGHDGPVMSLELSSDASRMVSCSVDRSVRVWRRSASDHCSVCRAGGCFLPVLCHYGHLARIWDTGFLDCESLRVVSVGEDRTCRMWSDKESGRLLSVLYGHAGRNIWSLDVRHVNQRSTLIATGGEDGCIKVRGVGIPDDDKGSPGETRTVNDTGAPRQSTSYSVVLPGNLSNPRKIGGGCNESGRTIRLIARNAFLVSTDFGRILAGFTDRKGSSRRNVSTERTFDKATGIGVSWIELFCDSKGTAYTPSSLEYCDGLIFGGQTNGHVTILRISDLFSQAPVISTAADVHVFPHDSGMVMGLFVQKSSASDVWNFFAATNTGDLHHWQIEEPRSEITCTYHRTFRQRKPTKSALVTSALHIASHDILVVGDRGGRVLLYNTTDAKSSDTNGINSQMDQKDVFPVFISRPHGDRVSSISMAPGQTPDANMRFCEIVTTGFDGRVGRLQLDLHAVQTKKLPQNNPGACQLPMNVISSHKSIEHVDTIVRIVFPRMSSPEEGEVSVKGGEDVRHCIIGFKSADISVWDVQQRNEVFRTNCGNWRRAFDVHVALACPVMSGSGTQLVVEEMNIVFWRSGRLYVVQTEGGNADMLRVNNAENWTADKMKSKGSSARIDTFVTSIRPGFHGQRANAVCWIDGSSTLLTASEDTSINAMKLRDDEWHKIQSLSRHISGVNSLSTSRLSNGSLVTFSGGGCDEVVTWIAQSAEGPWRDVCSTAGSAKEDKGQRALHRVICLSTVDAKRCKCKVACGMVVAGRSDGSVALLRSAPAVGGMYRQAGKEWNCGTVQKSFEHSGAVLSCATAVAEVGGEERVIAASGDSQGRVVVWTGELNPACLQRRLKAICTWEKEHDGGVNAIAVRAMKNGMYGSVVVVSGGDDEKVRIRVIRITGTVDGERADVRTETTTVWTSPRGLHTAAVTGLSFATDEASKEGAEDEWFVATTGADQRINWVHIYRGRDEANKGVWLANLVEEGRSRVNVADVGAIAARVSRSGRRVCAQAVIAGCGLEAVDCSWQVKAEDRGNASLPLVRGSCLLPLVLLGQQVQLQNALNIYRRPRRFYYLAVKKC</sequence>
<keyword evidence="3 7" id="KW-0853">WD repeat</keyword>
<dbReference type="PROSITE" id="PS50294">
    <property type="entry name" value="WD_REPEATS_REGION"/>
    <property type="match status" value="1"/>
</dbReference>
<evidence type="ECO:0000256" key="7">
    <source>
        <dbReference type="PROSITE-ProRule" id="PRU00221"/>
    </source>
</evidence>
<keyword evidence="4" id="KW-0819">tRNA processing</keyword>
<dbReference type="InterPro" id="IPR036322">
    <property type="entry name" value="WD40_repeat_dom_sf"/>
</dbReference>
<dbReference type="PANTHER" id="PTHR14344">
    <property type="entry name" value="WD REPEAT PROTEIN"/>
    <property type="match status" value="1"/>
</dbReference>
<reference evidence="10" key="1">
    <citation type="journal article" date="2013" name="Proc. Natl. Acad. Sci. U.S.A.">
        <title>Genome structure and metabolic features in the red seaweed Chondrus crispus shed light on evolution of the Archaeplastida.</title>
        <authorList>
            <person name="Collen J."/>
            <person name="Porcel B."/>
            <person name="Carre W."/>
            <person name="Ball S.G."/>
            <person name="Chaparro C."/>
            <person name="Tonon T."/>
            <person name="Barbeyron T."/>
            <person name="Michel G."/>
            <person name="Noel B."/>
            <person name="Valentin K."/>
            <person name="Elias M."/>
            <person name="Artiguenave F."/>
            <person name="Arun A."/>
            <person name="Aury J.M."/>
            <person name="Barbosa-Neto J.F."/>
            <person name="Bothwell J.H."/>
            <person name="Bouget F.Y."/>
            <person name="Brillet L."/>
            <person name="Cabello-Hurtado F."/>
            <person name="Capella-Gutierrez S."/>
            <person name="Charrier B."/>
            <person name="Cladiere L."/>
            <person name="Cock J.M."/>
            <person name="Coelho S.M."/>
            <person name="Colleoni C."/>
            <person name="Czjzek M."/>
            <person name="Da Silva C."/>
            <person name="Delage L."/>
            <person name="Denoeud F."/>
            <person name="Deschamps P."/>
            <person name="Dittami S.M."/>
            <person name="Gabaldon T."/>
            <person name="Gachon C.M."/>
            <person name="Groisillier A."/>
            <person name="Herve C."/>
            <person name="Jabbari K."/>
            <person name="Katinka M."/>
            <person name="Kloareg B."/>
            <person name="Kowalczyk N."/>
            <person name="Labadie K."/>
            <person name="Leblanc C."/>
            <person name="Lopez P.J."/>
            <person name="McLachlan D.H."/>
            <person name="Meslet-Cladiere L."/>
            <person name="Moustafa A."/>
            <person name="Nehr Z."/>
            <person name="Nyvall Collen P."/>
            <person name="Panaud O."/>
            <person name="Partensky F."/>
            <person name="Poulain J."/>
            <person name="Rensing S.A."/>
            <person name="Rousvoal S."/>
            <person name="Samson G."/>
            <person name="Symeonidi A."/>
            <person name="Weissenbach J."/>
            <person name="Zambounis A."/>
            <person name="Wincker P."/>
            <person name="Boyen C."/>
        </authorList>
    </citation>
    <scope>NUCLEOTIDE SEQUENCE [LARGE SCALE GENOMIC DNA]</scope>
    <source>
        <strain evidence="10">cv. Stackhouse</strain>
    </source>
</reference>
<name>R7Q4J7_CHOCR</name>
<dbReference type="Proteomes" id="UP000012073">
    <property type="component" value="Unassembled WGS sequence"/>
</dbReference>
<evidence type="ECO:0000256" key="1">
    <source>
        <dbReference type="ARBA" id="ARBA00004496"/>
    </source>
</evidence>
<evidence type="ECO:0000313" key="9">
    <source>
        <dbReference type="EMBL" id="CDF32385.1"/>
    </source>
</evidence>
<evidence type="ECO:0000256" key="5">
    <source>
        <dbReference type="ARBA" id="ARBA00022737"/>
    </source>
</evidence>